<protein>
    <submittedName>
        <fullName evidence="2">Uncharacterized protein</fullName>
    </submittedName>
</protein>
<evidence type="ECO:0000313" key="2">
    <source>
        <dbReference type="EMBL" id="KAG8199326.1"/>
    </source>
</evidence>
<dbReference type="AlphaFoldDB" id="A0AAV6VTE8"/>
<keyword evidence="3" id="KW-1185">Reference proteome</keyword>
<dbReference type="Proteomes" id="UP000827092">
    <property type="component" value="Unassembled WGS sequence"/>
</dbReference>
<proteinExistence type="predicted"/>
<feature type="region of interest" description="Disordered" evidence="1">
    <location>
        <begin position="1"/>
        <end position="30"/>
    </location>
</feature>
<accession>A0AAV6VTE8</accession>
<comment type="caution">
    <text evidence="2">The sequence shown here is derived from an EMBL/GenBank/DDBJ whole genome shotgun (WGS) entry which is preliminary data.</text>
</comment>
<evidence type="ECO:0000313" key="3">
    <source>
        <dbReference type="Proteomes" id="UP000827092"/>
    </source>
</evidence>
<reference evidence="2 3" key="1">
    <citation type="journal article" date="2022" name="Nat. Ecol. Evol.">
        <title>A masculinizing supergene underlies an exaggerated male reproductive morph in a spider.</title>
        <authorList>
            <person name="Hendrickx F."/>
            <person name="De Corte Z."/>
            <person name="Sonet G."/>
            <person name="Van Belleghem S.M."/>
            <person name="Kostlbacher S."/>
            <person name="Vangestel C."/>
        </authorList>
    </citation>
    <scope>NUCLEOTIDE SEQUENCE [LARGE SCALE GENOMIC DNA]</scope>
    <source>
        <strain evidence="2">W744_W776</strain>
    </source>
</reference>
<evidence type="ECO:0000256" key="1">
    <source>
        <dbReference type="SAM" id="MobiDB-lite"/>
    </source>
</evidence>
<feature type="compositionally biased region" description="Polar residues" evidence="1">
    <location>
        <begin position="1"/>
        <end position="10"/>
    </location>
</feature>
<organism evidence="2 3">
    <name type="scientific">Oedothorax gibbosus</name>
    <dbReference type="NCBI Taxonomy" id="931172"/>
    <lineage>
        <taxon>Eukaryota</taxon>
        <taxon>Metazoa</taxon>
        <taxon>Ecdysozoa</taxon>
        <taxon>Arthropoda</taxon>
        <taxon>Chelicerata</taxon>
        <taxon>Arachnida</taxon>
        <taxon>Araneae</taxon>
        <taxon>Araneomorphae</taxon>
        <taxon>Entelegynae</taxon>
        <taxon>Araneoidea</taxon>
        <taxon>Linyphiidae</taxon>
        <taxon>Erigoninae</taxon>
        <taxon>Oedothorax</taxon>
    </lineage>
</organism>
<name>A0AAV6VTE8_9ARAC</name>
<dbReference type="EMBL" id="JAFNEN010000028">
    <property type="protein sequence ID" value="KAG8199326.1"/>
    <property type="molecule type" value="Genomic_DNA"/>
</dbReference>
<sequence>MECLSTSTHSVRPRTEGHTRAPIYPLQQKSDPNRCVHQPFKLERTGVSGYSSPPSVLSISTAEQVVEYDIMGGAGGLF</sequence>
<gene>
    <name evidence="2" type="ORF">JTE90_011792</name>
</gene>